<reference evidence="11 12" key="1">
    <citation type="submission" date="2017-11" db="EMBL/GenBank/DDBJ databases">
        <title>Comparitive Functional Genomics of Dry Heat Resistant strains isolated from the Viking Spacecraft.</title>
        <authorList>
            <person name="Seuylemezian A."/>
            <person name="Cooper K."/>
            <person name="Vaishampayan P."/>
        </authorList>
    </citation>
    <scope>NUCLEOTIDE SEQUENCE [LARGE SCALE GENOMIC DNA]</scope>
    <source>
        <strain evidence="11 12">V1-29</strain>
    </source>
</reference>
<dbReference type="PANTHER" id="PTHR30033">
    <property type="entry name" value="FLAGELLAR HOOK-ASSOCIATED PROTEIN 1"/>
    <property type="match status" value="1"/>
</dbReference>
<evidence type="ECO:0000256" key="1">
    <source>
        <dbReference type="ARBA" id="ARBA00004365"/>
    </source>
</evidence>
<dbReference type="PROSITE" id="PS00588">
    <property type="entry name" value="FLAGELLA_BB_ROD"/>
    <property type="match status" value="1"/>
</dbReference>
<dbReference type="OrthoDB" id="9802553at2"/>
<dbReference type="Proteomes" id="UP000234748">
    <property type="component" value="Unassembled WGS sequence"/>
</dbReference>
<keyword evidence="12" id="KW-1185">Reference proteome</keyword>
<keyword evidence="11" id="KW-0966">Cell projection</keyword>
<evidence type="ECO:0000256" key="7">
    <source>
        <dbReference type="RuleBase" id="RU362065"/>
    </source>
</evidence>
<dbReference type="SUPFAM" id="SSF64518">
    <property type="entry name" value="Phase 1 flagellin"/>
    <property type="match status" value="1"/>
</dbReference>
<keyword evidence="5 7" id="KW-0964">Secreted</keyword>
<evidence type="ECO:0000256" key="5">
    <source>
        <dbReference type="ARBA" id="ARBA00022525"/>
    </source>
</evidence>
<dbReference type="RefSeq" id="WP_101640479.1">
    <property type="nucleotide sequence ID" value="NZ_PGUY01000013.1"/>
</dbReference>
<dbReference type="InterPro" id="IPR002371">
    <property type="entry name" value="FlgK"/>
</dbReference>
<sequence>MISTFHGLEVAKRGMSAQQNALYVTGNNISNANTPGYTRQRVNFEQTEAYPPASMNRPQIPGQMGTGVKAGSIERIREGFLDIQYRNESTKLGYWESRADALQKMEEVMNEPSDAGLSAVMDQFWQSLQDLSINPNNSGARSVVRQRGISVAETFNYVSSTLKGVQSDLKNEIKVSVKEINSLLNQINSINKQVADVEPHGMLPNDLYDQRDLLVDQLSSLVNISVKSVPVGGMPAAKADGTPMALGRYTIELVNANGTSIPLVSGSADSVNEIKVNLNPDSQLVESITVGSRVRDANGSPTEEVKGSPISINSFTSSGKLRSLVDSYGFQETSGAKKGLYTEMLDKLDQMAFTFATEFNKQHMLGYDVNGIKNTPPTTTVNAFFSIGTTAAGAASLIAVDSSILASLDNIAAASKGNLGDGGNALALASVKNNTLSVGGQTSTIQSYYEGAIGYMAVQSQEAVRMAGNSSVLQQSVEERRQSVSSVSLDEEMTNMIKFQHAYNAAARNITMVDEMLDKIINGMGTGGR</sequence>
<dbReference type="InterPro" id="IPR019776">
    <property type="entry name" value="Flagellar_basal_body_rod_CS"/>
</dbReference>
<feature type="domain" description="Flagellar basal-body/hook protein C-terminal" evidence="9">
    <location>
        <begin position="484"/>
        <end position="522"/>
    </location>
</feature>
<evidence type="ECO:0000259" key="8">
    <source>
        <dbReference type="Pfam" id="PF00460"/>
    </source>
</evidence>
<gene>
    <name evidence="7" type="primary">flgK</name>
    <name evidence="11" type="ORF">CUU66_04495</name>
</gene>
<evidence type="ECO:0000256" key="6">
    <source>
        <dbReference type="ARBA" id="ARBA00023143"/>
    </source>
</evidence>
<dbReference type="Pfam" id="PF06429">
    <property type="entry name" value="Flg_bbr_C"/>
    <property type="match status" value="1"/>
</dbReference>
<dbReference type="Pfam" id="PF00460">
    <property type="entry name" value="Flg_bb_rod"/>
    <property type="match status" value="1"/>
</dbReference>
<dbReference type="InterPro" id="IPR053927">
    <property type="entry name" value="FlgK_helical"/>
</dbReference>
<feature type="domain" description="Flagellar hook-associated protein FlgK helical" evidence="10">
    <location>
        <begin position="102"/>
        <end position="372"/>
    </location>
</feature>
<dbReference type="PRINTS" id="PR01005">
    <property type="entry name" value="FLGHOOKAP1"/>
</dbReference>
<organism evidence="11 12">
    <name type="scientific">Peribacillus deserti</name>
    <dbReference type="NCBI Taxonomy" id="673318"/>
    <lineage>
        <taxon>Bacteria</taxon>
        <taxon>Bacillati</taxon>
        <taxon>Bacillota</taxon>
        <taxon>Bacilli</taxon>
        <taxon>Bacillales</taxon>
        <taxon>Bacillaceae</taxon>
        <taxon>Peribacillus</taxon>
    </lineage>
</organism>
<evidence type="ECO:0000259" key="9">
    <source>
        <dbReference type="Pfam" id="PF06429"/>
    </source>
</evidence>
<dbReference type="NCBIfam" id="TIGR02492">
    <property type="entry name" value="flgK_ends"/>
    <property type="match status" value="1"/>
</dbReference>
<keyword evidence="6 7" id="KW-0975">Bacterial flagellum</keyword>
<feature type="domain" description="Flagellar basal body rod protein N-terminal" evidence="8">
    <location>
        <begin position="8"/>
        <end position="38"/>
    </location>
</feature>
<proteinExistence type="inferred from homology"/>
<evidence type="ECO:0000313" key="11">
    <source>
        <dbReference type="EMBL" id="PLT31067.1"/>
    </source>
</evidence>
<dbReference type="GO" id="GO:0005198">
    <property type="term" value="F:structural molecule activity"/>
    <property type="evidence" value="ECO:0007669"/>
    <property type="project" value="UniProtKB-UniRule"/>
</dbReference>
<comment type="caution">
    <text evidence="11">The sequence shown here is derived from an EMBL/GenBank/DDBJ whole genome shotgun (WGS) entry which is preliminary data.</text>
</comment>
<dbReference type="PANTHER" id="PTHR30033:SF1">
    <property type="entry name" value="FLAGELLAR HOOK-ASSOCIATED PROTEIN 1"/>
    <property type="match status" value="1"/>
</dbReference>
<dbReference type="EMBL" id="PGUY01000013">
    <property type="protein sequence ID" value="PLT31067.1"/>
    <property type="molecule type" value="Genomic_DNA"/>
</dbReference>
<dbReference type="GO" id="GO:0005576">
    <property type="term" value="C:extracellular region"/>
    <property type="evidence" value="ECO:0007669"/>
    <property type="project" value="UniProtKB-SubCell"/>
</dbReference>
<evidence type="ECO:0000256" key="4">
    <source>
        <dbReference type="ARBA" id="ARBA00016244"/>
    </source>
</evidence>
<protein>
    <recommendedName>
        <fullName evidence="4 7">Flagellar hook-associated protein 1</fullName>
        <shortName evidence="7">HAP1</shortName>
    </recommendedName>
</protein>
<dbReference type="GO" id="GO:0009424">
    <property type="term" value="C:bacterial-type flagellum hook"/>
    <property type="evidence" value="ECO:0007669"/>
    <property type="project" value="UniProtKB-UniRule"/>
</dbReference>
<evidence type="ECO:0000256" key="3">
    <source>
        <dbReference type="ARBA" id="ARBA00009677"/>
    </source>
</evidence>
<dbReference type="GO" id="GO:0044780">
    <property type="term" value="P:bacterial-type flagellum assembly"/>
    <property type="evidence" value="ECO:0007669"/>
    <property type="project" value="InterPro"/>
</dbReference>
<accession>A0A2N5M9P6</accession>
<dbReference type="AlphaFoldDB" id="A0A2N5M9P6"/>
<dbReference type="InterPro" id="IPR010930">
    <property type="entry name" value="Flg_bb/hook_C_dom"/>
</dbReference>
<evidence type="ECO:0000259" key="10">
    <source>
        <dbReference type="Pfam" id="PF22638"/>
    </source>
</evidence>
<dbReference type="InterPro" id="IPR001444">
    <property type="entry name" value="Flag_bb_rod_N"/>
</dbReference>
<comment type="subcellular location">
    <subcellularLocation>
        <location evidence="1 7">Bacterial flagellum</location>
    </subcellularLocation>
    <subcellularLocation>
        <location evidence="2 7">Secreted</location>
    </subcellularLocation>
</comment>
<name>A0A2N5M9P6_9BACI</name>
<keyword evidence="11" id="KW-0969">Cilium</keyword>
<keyword evidence="11" id="KW-0282">Flagellum</keyword>
<dbReference type="Pfam" id="PF22638">
    <property type="entry name" value="FlgK_D1"/>
    <property type="match status" value="1"/>
</dbReference>
<evidence type="ECO:0000256" key="2">
    <source>
        <dbReference type="ARBA" id="ARBA00004613"/>
    </source>
</evidence>
<evidence type="ECO:0000313" key="12">
    <source>
        <dbReference type="Proteomes" id="UP000234748"/>
    </source>
</evidence>
<comment type="similarity">
    <text evidence="3 7">Belongs to the flagella basal body rod proteins family.</text>
</comment>